<name>A0A1I4JAB3_9HYPH</name>
<protein>
    <submittedName>
        <fullName evidence="1">Uncharacterized protein</fullName>
    </submittedName>
</protein>
<dbReference type="OrthoDB" id="7189296at2"/>
<accession>A0A1I4JAB3</accession>
<organism evidence="1 2">
    <name type="scientific">Methylorubrum salsuginis</name>
    <dbReference type="NCBI Taxonomy" id="414703"/>
    <lineage>
        <taxon>Bacteria</taxon>
        <taxon>Pseudomonadati</taxon>
        <taxon>Pseudomonadota</taxon>
        <taxon>Alphaproteobacteria</taxon>
        <taxon>Hyphomicrobiales</taxon>
        <taxon>Methylobacteriaceae</taxon>
        <taxon>Methylorubrum</taxon>
    </lineage>
</organism>
<dbReference type="AlphaFoldDB" id="A0A1I4JAB3"/>
<keyword evidence="2" id="KW-1185">Reference proteome</keyword>
<evidence type="ECO:0000313" key="1">
    <source>
        <dbReference type="EMBL" id="SFL63484.1"/>
    </source>
</evidence>
<gene>
    <name evidence="1" type="ORF">SAMN04488125_11992</name>
</gene>
<sequence length="165" mass="17663">MLMLLLVAAIEMPRAVATQNRLSQATTAMADLISRQDQTRIDDVYAAAPLVAAPYSVAGLGIRLTAGGVYQVGQDFVARVCSSVQQGMPARAVDSDLGPPPSGTGFKGDRFVMAETQLTYRPLFSFFPILNNLTFTGKAVWPVRDGVSYNGQPEVVLPNGKPCRS</sequence>
<reference evidence="2" key="1">
    <citation type="submission" date="2016-10" db="EMBL/GenBank/DDBJ databases">
        <authorList>
            <person name="Varghese N."/>
            <person name="Submissions S."/>
        </authorList>
    </citation>
    <scope>NUCLEOTIDE SEQUENCE [LARGE SCALE GENOMIC DNA]</scope>
    <source>
        <strain evidence="2">CGMCC 1.6474</strain>
    </source>
</reference>
<evidence type="ECO:0000313" key="2">
    <source>
        <dbReference type="Proteomes" id="UP000198804"/>
    </source>
</evidence>
<proteinExistence type="predicted"/>
<dbReference type="EMBL" id="FOSV01000019">
    <property type="protein sequence ID" value="SFL63484.1"/>
    <property type="molecule type" value="Genomic_DNA"/>
</dbReference>
<dbReference type="STRING" id="414703.SAMN04488125_11992"/>
<dbReference type="Proteomes" id="UP000198804">
    <property type="component" value="Unassembled WGS sequence"/>
</dbReference>